<dbReference type="InterPro" id="IPR003545">
    <property type="entry name" value="Telomerase_RT"/>
</dbReference>
<dbReference type="AlphaFoldDB" id="A0AAD3D9C1"/>
<evidence type="ECO:0000256" key="14">
    <source>
        <dbReference type="SAM" id="MobiDB-lite"/>
    </source>
</evidence>
<evidence type="ECO:0000259" key="15">
    <source>
        <dbReference type="PROSITE" id="PS50878"/>
    </source>
</evidence>
<dbReference type="GO" id="GO:0000781">
    <property type="term" value="C:chromosome, telomeric region"/>
    <property type="evidence" value="ECO:0007669"/>
    <property type="project" value="UniProtKB-SubCell"/>
</dbReference>
<dbReference type="Pfam" id="PF12009">
    <property type="entry name" value="Telomerase_RBD"/>
    <property type="match status" value="1"/>
</dbReference>
<dbReference type="Proteomes" id="UP001054902">
    <property type="component" value="Unassembled WGS sequence"/>
</dbReference>
<organism evidence="16 17">
    <name type="scientific">Chaetoceros tenuissimus</name>
    <dbReference type="NCBI Taxonomy" id="426638"/>
    <lineage>
        <taxon>Eukaryota</taxon>
        <taxon>Sar</taxon>
        <taxon>Stramenopiles</taxon>
        <taxon>Ochrophyta</taxon>
        <taxon>Bacillariophyta</taxon>
        <taxon>Coscinodiscophyceae</taxon>
        <taxon>Chaetocerotophycidae</taxon>
        <taxon>Chaetocerotales</taxon>
        <taxon>Chaetocerotaceae</taxon>
        <taxon>Chaetoceros</taxon>
    </lineage>
</organism>
<name>A0AAD3D9C1_9STRA</name>
<dbReference type="GO" id="GO:0007004">
    <property type="term" value="P:telomere maintenance via telomerase"/>
    <property type="evidence" value="ECO:0007669"/>
    <property type="project" value="TreeGrafter"/>
</dbReference>
<dbReference type="GO" id="GO:0003720">
    <property type="term" value="F:telomerase activity"/>
    <property type="evidence" value="ECO:0007669"/>
    <property type="project" value="InterPro"/>
</dbReference>
<dbReference type="GO" id="GO:0046872">
    <property type="term" value="F:metal ion binding"/>
    <property type="evidence" value="ECO:0007669"/>
    <property type="project" value="UniProtKB-KW"/>
</dbReference>
<evidence type="ECO:0000256" key="10">
    <source>
        <dbReference type="ARBA" id="ARBA00022918"/>
    </source>
</evidence>
<keyword evidence="4 13" id="KW-0158">Chromosome</keyword>
<keyword evidence="10 13" id="KW-0695">RNA-directed DNA polymerase</keyword>
<gene>
    <name evidence="16" type="ORF">CTEN210_15316</name>
</gene>
<dbReference type="InterPro" id="IPR000477">
    <property type="entry name" value="RT_dom"/>
</dbReference>
<evidence type="ECO:0000256" key="8">
    <source>
        <dbReference type="ARBA" id="ARBA00022842"/>
    </source>
</evidence>
<evidence type="ECO:0000256" key="4">
    <source>
        <dbReference type="ARBA" id="ARBA00022454"/>
    </source>
</evidence>
<dbReference type="PROSITE" id="PS50878">
    <property type="entry name" value="RT_POL"/>
    <property type="match status" value="1"/>
</dbReference>
<comment type="caution">
    <text evidence="16">The sequence shown here is derived from an EMBL/GenBank/DDBJ whole genome shotgun (WGS) entry which is preliminary data.</text>
</comment>
<dbReference type="GO" id="GO:0042162">
    <property type="term" value="F:telomeric DNA binding"/>
    <property type="evidence" value="ECO:0007669"/>
    <property type="project" value="TreeGrafter"/>
</dbReference>
<evidence type="ECO:0000256" key="5">
    <source>
        <dbReference type="ARBA" id="ARBA00022679"/>
    </source>
</evidence>
<evidence type="ECO:0000313" key="17">
    <source>
        <dbReference type="Proteomes" id="UP001054902"/>
    </source>
</evidence>
<accession>A0AAD3D9C1</accession>
<keyword evidence="8 13" id="KW-0460">Magnesium</keyword>
<proteinExistence type="inferred from homology"/>
<evidence type="ECO:0000256" key="3">
    <source>
        <dbReference type="ARBA" id="ARBA00016182"/>
    </source>
</evidence>
<dbReference type="GO" id="GO:0000333">
    <property type="term" value="C:telomerase catalytic core complex"/>
    <property type="evidence" value="ECO:0007669"/>
    <property type="project" value="TreeGrafter"/>
</dbReference>
<dbReference type="CDD" id="cd01648">
    <property type="entry name" value="TERT"/>
    <property type="match status" value="1"/>
</dbReference>
<keyword evidence="5 13" id="KW-0808">Transferase</keyword>
<evidence type="ECO:0000256" key="13">
    <source>
        <dbReference type="RuleBase" id="RU365061"/>
    </source>
</evidence>
<dbReference type="EMBL" id="BLLK01000062">
    <property type="protein sequence ID" value="GFH58840.1"/>
    <property type="molecule type" value="Genomic_DNA"/>
</dbReference>
<evidence type="ECO:0000256" key="12">
    <source>
        <dbReference type="ARBA" id="ARBA00048173"/>
    </source>
</evidence>
<evidence type="ECO:0000256" key="2">
    <source>
        <dbReference type="ARBA" id="ARBA00012493"/>
    </source>
</evidence>
<keyword evidence="9 13" id="KW-0779">Telomere</keyword>
<keyword evidence="6 13" id="KW-0548">Nucleotidyltransferase</keyword>
<dbReference type="Gene3D" id="1.10.132.70">
    <property type="match status" value="1"/>
</dbReference>
<comment type="function">
    <text evidence="13">Telomerase is a ribonucleoprotein enzyme essential for the replication of chromosome termini in most eukaryotes. It elongates telomeres. It is a reverse transcriptase that adds simple sequence repeats to chromosome ends by copying a template sequence within the RNA component of the enzyme.</text>
</comment>
<dbReference type="PRINTS" id="PR01365">
    <property type="entry name" value="TELOMERASERT"/>
</dbReference>
<protein>
    <recommendedName>
        <fullName evidence="3 13">Telomerase reverse transcriptase</fullName>
        <ecNumber evidence="2 13">2.7.7.49</ecNumber>
    </recommendedName>
    <alternativeName>
        <fullName evidence="13">Telomerase catalytic subunit</fullName>
    </alternativeName>
</protein>
<evidence type="ECO:0000256" key="9">
    <source>
        <dbReference type="ARBA" id="ARBA00022895"/>
    </source>
</evidence>
<dbReference type="GO" id="GO:0070034">
    <property type="term" value="F:telomerase RNA binding"/>
    <property type="evidence" value="ECO:0007669"/>
    <property type="project" value="TreeGrafter"/>
</dbReference>
<dbReference type="PANTHER" id="PTHR12066">
    <property type="entry name" value="TELOMERASE REVERSE TRANSCRIPTASE"/>
    <property type="match status" value="1"/>
</dbReference>
<dbReference type="Gene3D" id="1.10.357.90">
    <property type="match status" value="1"/>
</dbReference>
<sequence length="1155" mass="133550">MKGKRKGRGRKTKAQSKKQKAIGLVYENDFNVSNTVPVQQVLRMKLHDSFPILYLAEFCRRRFNFLAKENELFHQYNEFTRDFRKGFHTKEELQCNVMNESDYSDAQQQKYSRKDILKVLARVIVVPLDSDLISKVAYPKVSHSHDDMDNVQEDKDGPMKAFNGIQNCYIANRKKRKRNEISQPLEAIVDAVISKLVTEKKKYVNKLSNEYMYQCFGKNILSEGYRLCPMSSPRKKRHIGRNQNSVAQMLDTPTSLQCQTINSCASFARTSPEMKFLQGIIGDDGIREILLKCMVFFPVKTSKDESFFRGNYVQICGPYLNYMSLKARPKQPNMTLFKTNPETNKPQGRKEIPASQAIKGSEKSSDDNVWIVPRYRMFYADSFQKKIGLPSKHVLNCQSDFNVRKKILLVDIIGYTGKTTKRPSKIWKRITREGLKLCEQILRRHKKCDYHRLIEKYCPVPSNEIDSQNPDSLLSLDTKMPDIISFLKSVITKVFPLEFFGSCNNLDTFLDTVVLLVSKRKREELTIREIMKGVRILHMKWLFQNESTKKRSPVDHQTAIALAVNVFKWLHSKYLVPLIRSCFYCTDTEYTKDTLVYFRKPVWAKISKFTMSSLQKKQFKRVDTVTRDNLLRQSTLGFSALRLLPKSNGGMRPIALLCKKEKVTGFDMTPSTKSTNELLREAFQVLSYEHGRDPSLFGVGVKGFHEVHSRLLQCTKLIKQGKQLYFASVDIHKCYDNINQQHLLQLIQSIFSKEEYALQKYFVVHPFENGQNVKQKEVRLCGAPGSIMNVTEQARKISENFSGAVMCDGVDCQVSQREELMKLITEHLERNLILGKDVGTPYLMQQMIGIPQGSIMSSMLCNFYYGDIESEMLGNIFDHFRAQEFNLIRVMDDFLLVTENKDLLRRFLTSQGMPNLGVVINNEKTKTSCTCTLAGNEVIEKDLISVNGSSFFRWCGLLIDTKTLNVRIDYGRFIGSIPKNKLNVSKSRKDGATLVTKLKWFVRPRCSPVLFDSRINSSSTIAINFHQAIMFCAIKTIHYLNDFDPDQNEKFLRNCISNTILFAYNHIYSNLVKETKQGRPNSEVVFANMIDEEVALWLGFQAYRLVFQRSRRPIFVRRSKELMQNLQWSRQSTNVELNNIVEKSVKSFHLEKFQL</sequence>
<dbReference type="SMART" id="SM00975">
    <property type="entry name" value="Telomerase_RBD"/>
    <property type="match status" value="1"/>
</dbReference>
<keyword evidence="7 13" id="KW-0479">Metal-binding</keyword>
<keyword evidence="17" id="KW-1185">Reference proteome</keyword>
<comment type="catalytic activity">
    <reaction evidence="12 13">
        <text>DNA(n) + a 2'-deoxyribonucleoside 5'-triphosphate = DNA(n+1) + diphosphate</text>
        <dbReference type="Rhea" id="RHEA:22508"/>
        <dbReference type="Rhea" id="RHEA-COMP:17339"/>
        <dbReference type="Rhea" id="RHEA-COMP:17340"/>
        <dbReference type="ChEBI" id="CHEBI:33019"/>
        <dbReference type="ChEBI" id="CHEBI:61560"/>
        <dbReference type="ChEBI" id="CHEBI:173112"/>
        <dbReference type="EC" id="2.7.7.49"/>
    </reaction>
</comment>
<comment type="similarity">
    <text evidence="1 13">Belongs to the reverse transcriptase family. Telomerase subfamily.</text>
</comment>
<evidence type="ECO:0000313" key="16">
    <source>
        <dbReference type="EMBL" id="GFH58840.1"/>
    </source>
</evidence>
<comment type="subcellular location">
    <subcellularLocation>
        <location evidence="13">Nucleus</location>
    </subcellularLocation>
    <subcellularLocation>
        <location evidence="13">Chromosome</location>
        <location evidence="13">Telomere</location>
    </subcellularLocation>
</comment>
<evidence type="ECO:0000256" key="1">
    <source>
        <dbReference type="ARBA" id="ARBA00008001"/>
    </source>
</evidence>
<dbReference type="InterPro" id="IPR021891">
    <property type="entry name" value="Telomerase_RBD"/>
</dbReference>
<evidence type="ECO:0000256" key="7">
    <source>
        <dbReference type="ARBA" id="ARBA00022723"/>
    </source>
</evidence>
<dbReference type="PANTHER" id="PTHR12066:SF0">
    <property type="entry name" value="TELOMERASE REVERSE TRANSCRIPTASE"/>
    <property type="match status" value="1"/>
</dbReference>
<evidence type="ECO:0000256" key="11">
    <source>
        <dbReference type="ARBA" id="ARBA00023242"/>
    </source>
</evidence>
<keyword evidence="11 13" id="KW-0539">Nucleus</keyword>
<feature type="region of interest" description="Disordered" evidence="14">
    <location>
        <begin position="338"/>
        <end position="360"/>
    </location>
</feature>
<evidence type="ECO:0000256" key="6">
    <source>
        <dbReference type="ARBA" id="ARBA00022695"/>
    </source>
</evidence>
<feature type="domain" description="Reverse transcriptase" evidence="15">
    <location>
        <begin position="625"/>
        <end position="959"/>
    </location>
</feature>
<reference evidence="16 17" key="1">
    <citation type="journal article" date="2021" name="Sci. Rep.">
        <title>The genome of the diatom Chaetoceros tenuissimus carries an ancient integrated fragment of an extant virus.</title>
        <authorList>
            <person name="Hongo Y."/>
            <person name="Kimura K."/>
            <person name="Takaki Y."/>
            <person name="Yoshida Y."/>
            <person name="Baba S."/>
            <person name="Kobayashi G."/>
            <person name="Nagasaki K."/>
            <person name="Hano T."/>
            <person name="Tomaru Y."/>
        </authorList>
    </citation>
    <scope>NUCLEOTIDE SEQUENCE [LARGE SCALE GENOMIC DNA]</scope>
    <source>
        <strain evidence="16 17">NIES-3715</strain>
    </source>
</reference>
<dbReference type="EC" id="2.7.7.49" evidence="2 13"/>